<proteinExistence type="predicted"/>
<sequence length="49" mass="5211">MDASTPHEAKRQLIGGASEDKTKTKTTLADTSKAGSRMMMKEVQPATAC</sequence>
<reference evidence="3" key="1">
    <citation type="journal article" date="2013" name="G3 (Bethesda)">
        <title>Comparative genomics of a plant-pathogenic fungus, Pyrenophora tritici-repentis, reveals transduplication and the impact of repeat elements on pathogenicity and population divergence.</title>
        <authorList>
            <person name="Manning V.A."/>
            <person name="Pandelova I."/>
            <person name="Dhillon B."/>
            <person name="Wilhelm L.J."/>
            <person name="Goodwin S.B."/>
            <person name="Berlin A.M."/>
            <person name="Figueroa M."/>
            <person name="Freitag M."/>
            <person name="Hane J.K."/>
            <person name="Henrissat B."/>
            <person name="Holman W.H."/>
            <person name="Kodira C.D."/>
            <person name="Martin J."/>
            <person name="Oliver R.P."/>
            <person name="Robbertse B."/>
            <person name="Schackwitz W."/>
            <person name="Schwartz D.C."/>
            <person name="Spatafora J.W."/>
            <person name="Turgeon B.G."/>
            <person name="Yandava C."/>
            <person name="Young S."/>
            <person name="Zhou S."/>
            <person name="Zeng Q."/>
            <person name="Grigoriev I.V."/>
            <person name="Ma L.-J."/>
            <person name="Ciuffetti L.M."/>
        </authorList>
    </citation>
    <scope>NUCLEOTIDE SEQUENCE [LARGE SCALE GENOMIC DNA]</scope>
    <source>
        <strain evidence="3">Pt-1C-BFP</strain>
    </source>
</reference>
<dbReference type="EMBL" id="DS231615">
    <property type="protein sequence ID" value="EDU39570.1"/>
    <property type="molecule type" value="Genomic_DNA"/>
</dbReference>
<evidence type="ECO:0000313" key="2">
    <source>
        <dbReference type="EMBL" id="EDU39570.1"/>
    </source>
</evidence>
<dbReference type="Proteomes" id="UP000001471">
    <property type="component" value="Unassembled WGS sequence"/>
</dbReference>
<dbReference type="InParanoid" id="B2VRF1"/>
<gene>
    <name evidence="2" type="ORF">PTRG_00132</name>
</gene>
<feature type="compositionally biased region" description="Basic and acidic residues" evidence="1">
    <location>
        <begin position="1"/>
        <end position="11"/>
    </location>
</feature>
<protein>
    <submittedName>
        <fullName evidence="2">Uncharacterized protein</fullName>
    </submittedName>
</protein>
<dbReference type="AlphaFoldDB" id="B2VRF1"/>
<accession>B2VRF1</accession>
<evidence type="ECO:0000256" key="1">
    <source>
        <dbReference type="SAM" id="MobiDB-lite"/>
    </source>
</evidence>
<feature type="region of interest" description="Disordered" evidence="1">
    <location>
        <begin position="1"/>
        <end position="35"/>
    </location>
</feature>
<evidence type="ECO:0000313" key="3">
    <source>
        <dbReference type="Proteomes" id="UP000001471"/>
    </source>
</evidence>
<organism evidence="2 3">
    <name type="scientific">Pyrenophora tritici-repentis (strain Pt-1C-BFP)</name>
    <name type="common">Wheat tan spot fungus</name>
    <name type="synonym">Drechslera tritici-repentis</name>
    <dbReference type="NCBI Taxonomy" id="426418"/>
    <lineage>
        <taxon>Eukaryota</taxon>
        <taxon>Fungi</taxon>
        <taxon>Dikarya</taxon>
        <taxon>Ascomycota</taxon>
        <taxon>Pezizomycotina</taxon>
        <taxon>Dothideomycetes</taxon>
        <taxon>Pleosporomycetidae</taxon>
        <taxon>Pleosporales</taxon>
        <taxon>Pleosporineae</taxon>
        <taxon>Pleosporaceae</taxon>
        <taxon>Pyrenophora</taxon>
    </lineage>
</organism>
<name>B2VRF1_PYRTR</name>
<dbReference type="HOGENOM" id="CLU_3143680_0_0_1"/>